<evidence type="ECO:0000313" key="1">
    <source>
        <dbReference type="EMBL" id="CAD1470722.1"/>
    </source>
</evidence>
<organism evidence="1 2">
    <name type="scientific">Heterotrigona itama</name>
    <dbReference type="NCBI Taxonomy" id="395501"/>
    <lineage>
        <taxon>Eukaryota</taxon>
        <taxon>Metazoa</taxon>
        <taxon>Ecdysozoa</taxon>
        <taxon>Arthropoda</taxon>
        <taxon>Hexapoda</taxon>
        <taxon>Insecta</taxon>
        <taxon>Pterygota</taxon>
        <taxon>Neoptera</taxon>
        <taxon>Endopterygota</taxon>
        <taxon>Hymenoptera</taxon>
        <taxon>Apocrita</taxon>
        <taxon>Aculeata</taxon>
        <taxon>Apoidea</taxon>
        <taxon>Anthophila</taxon>
        <taxon>Apidae</taxon>
        <taxon>Heterotrigona</taxon>
    </lineage>
</organism>
<sequence>MTSVLSDEGSKVARMKQKLMNDVHVKEETRSFLSFFRENLSISQSDLEQGFNKHRFRPNKNTILSVTALLIALLCLGLESWRFHCSLVNAREIEELKRSVESLKHRFLEEDLLDELKAFEEQ</sequence>
<keyword evidence="2" id="KW-1185">Reference proteome</keyword>
<protein>
    <submittedName>
        <fullName evidence="1">Uncharacterized protein</fullName>
    </submittedName>
</protein>
<dbReference type="OrthoDB" id="6159739at2759"/>
<dbReference type="AlphaFoldDB" id="A0A6V7GYV1"/>
<evidence type="ECO:0000313" key="2">
    <source>
        <dbReference type="Proteomes" id="UP000752696"/>
    </source>
</evidence>
<feature type="non-terminal residue" evidence="1">
    <location>
        <position position="122"/>
    </location>
</feature>
<name>A0A6V7GYV1_9HYME</name>
<reference evidence="1" key="1">
    <citation type="submission" date="2020-07" db="EMBL/GenBank/DDBJ databases">
        <authorList>
            <person name="Nazaruddin N."/>
        </authorList>
    </citation>
    <scope>NUCLEOTIDE SEQUENCE</scope>
</reference>
<gene>
    <name evidence="1" type="ORF">MHI_LOCUS200898</name>
</gene>
<dbReference type="EMBL" id="CAJDYZ010003925">
    <property type="protein sequence ID" value="CAD1470722.1"/>
    <property type="molecule type" value="Genomic_DNA"/>
</dbReference>
<dbReference type="Proteomes" id="UP000752696">
    <property type="component" value="Unassembled WGS sequence"/>
</dbReference>
<comment type="caution">
    <text evidence="1">The sequence shown here is derived from an EMBL/GenBank/DDBJ whole genome shotgun (WGS) entry which is preliminary data.</text>
</comment>
<proteinExistence type="predicted"/>
<accession>A0A6V7GYV1</accession>